<evidence type="ECO:0000313" key="1">
    <source>
        <dbReference type="EMBL" id="MPN57946.1"/>
    </source>
</evidence>
<comment type="caution">
    <text evidence="1">The sequence shown here is derived from an EMBL/GenBank/DDBJ whole genome shotgun (WGS) entry which is preliminary data.</text>
</comment>
<name>A0A645J3D1_9ZZZZ</name>
<dbReference type="AlphaFoldDB" id="A0A645J3D1"/>
<dbReference type="EMBL" id="VSSQ01130116">
    <property type="protein sequence ID" value="MPN57946.1"/>
    <property type="molecule type" value="Genomic_DNA"/>
</dbReference>
<gene>
    <name evidence="1" type="ORF">SDC9_205642</name>
</gene>
<accession>A0A645J3D1</accession>
<reference evidence="1" key="1">
    <citation type="submission" date="2019-08" db="EMBL/GenBank/DDBJ databases">
        <authorList>
            <person name="Kucharzyk K."/>
            <person name="Murdoch R.W."/>
            <person name="Higgins S."/>
            <person name="Loffler F."/>
        </authorList>
    </citation>
    <scope>NUCLEOTIDE SEQUENCE</scope>
</reference>
<organism evidence="1">
    <name type="scientific">bioreactor metagenome</name>
    <dbReference type="NCBI Taxonomy" id="1076179"/>
    <lineage>
        <taxon>unclassified sequences</taxon>
        <taxon>metagenomes</taxon>
        <taxon>ecological metagenomes</taxon>
    </lineage>
</organism>
<proteinExistence type="predicted"/>
<protein>
    <submittedName>
        <fullName evidence="1">Uncharacterized protein</fullName>
    </submittedName>
</protein>
<sequence length="95" mass="10969">MKHFTGMLYPTKFIEHDGRSHIVAYQHQVEQAVVHLIHIGTFGINIVDLSPVGIQVIEQTQQNFFWFFPMKKSAVNKVDAQRTECILLQQGVLFE</sequence>